<dbReference type="Proteomes" id="UP001066276">
    <property type="component" value="Chromosome 2_1"/>
</dbReference>
<protein>
    <submittedName>
        <fullName evidence="2">Uncharacterized protein</fullName>
    </submittedName>
</protein>
<comment type="caution">
    <text evidence="2">The sequence shown here is derived from an EMBL/GenBank/DDBJ whole genome shotgun (WGS) entry which is preliminary data.</text>
</comment>
<evidence type="ECO:0000313" key="3">
    <source>
        <dbReference type="Proteomes" id="UP001066276"/>
    </source>
</evidence>
<proteinExistence type="predicted"/>
<evidence type="ECO:0000256" key="1">
    <source>
        <dbReference type="SAM" id="MobiDB-lite"/>
    </source>
</evidence>
<gene>
    <name evidence="2" type="ORF">NDU88_000092</name>
</gene>
<organism evidence="2 3">
    <name type="scientific">Pleurodeles waltl</name>
    <name type="common">Iberian ribbed newt</name>
    <dbReference type="NCBI Taxonomy" id="8319"/>
    <lineage>
        <taxon>Eukaryota</taxon>
        <taxon>Metazoa</taxon>
        <taxon>Chordata</taxon>
        <taxon>Craniata</taxon>
        <taxon>Vertebrata</taxon>
        <taxon>Euteleostomi</taxon>
        <taxon>Amphibia</taxon>
        <taxon>Batrachia</taxon>
        <taxon>Caudata</taxon>
        <taxon>Salamandroidea</taxon>
        <taxon>Salamandridae</taxon>
        <taxon>Pleurodelinae</taxon>
        <taxon>Pleurodeles</taxon>
    </lineage>
</organism>
<reference evidence="2" key="1">
    <citation type="journal article" date="2022" name="bioRxiv">
        <title>Sequencing and chromosome-scale assembly of the giantPleurodeles waltlgenome.</title>
        <authorList>
            <person name="Brown T."/>
            <person name="Elewa A."/>
            <person name="Iarovenko S."/>
            <person name="Subramanian E."/>
            <person name="Araus A.J."/>
            <person name="Petzold A."/>
            <person name="Susuki M."/>
            <person name="Suzuki K.-i.T."/>
            <person name="Hayashi T."/>
            <person name="Toyoda A."/>
            <person name="Oliveira C."/>
            <person name="Osipova E."/>
            <person name="Leigh N.D."/>
            <person name="Simon A."/>
            <person name="Yun M.H."/>
        </authorList>
    </citation>
    <scope>NUCLEOTIDE SEQUENCE</scope>
    <source>
        <strain evidence="2">20211129_DDA</strain>
        <tissue evidence="2">Liver</tissue>
    </source>
</reference>
<sequence length="60" mass="6502">TLKYPVTHPYSHSCALSLNITATHALTDTPTMQPLTHPQTHSCAHSVTNTDTHIPSHSSI</sequence>
<feature type="non-terminal residue" evidence="2">
    <location>
        <position position="1"/>
    </location>
</feature>
<name>A0AAV7V5W8_PLEWA</name>
<feature type="region of interest" description="Disordered" evidence="1">
    <location>
        <begin position="29"/>
        <end position="60"/>
    </location>
</feature>
<dbReference type="EMBL" id="JANPWB010000003">
    <property type="protein sequence ID" value="KAJ1196221.1"/>
    <property type="molecule type" value="Genomic_DNA"/>
</dbReference>
<dbReference type="AlphaFoldDB" id="A0AAV7V5W8"/>
<evidence type="ECO:0000313" key="2">
    <source>
        <dbReference type="EMBL" id="KAJ1196221.1"/>
    </source>
</evidence>
<keyword evidence="3" id="KW-1185">Reference proteome</keyword>
<feature type="non-terminal residue" evidence="2">
    <location>
        <position position="60"/>
    </location>
</feature>
<accession>A0AAV7V5W8</accession>